<dbReference type="GO" id="GO:0042242">
    <property type="term" value="F:cobyrinic acid a,c-diamide synthase activity"/>
    <property type="evidence" value="ECO:0007669"/>
    <property type="project" value="InterPro"/>
</dbReference>
<evidence type="ECO:0000256" key="2">
    <source>
        <dbReference type="ARBA" id="ARBA00006205"/>
    </source>
</evidence>
<gene>
    <name evidence="9" type="primary">cobB</name>
    <name evidence="12" type="ORF">SAMN05877838_0692</name>
</gene>
<evidence type="ECO:0000256" key="4">
    <source>
        <dbReference type="ARBA" id="ARBA00022598"/>
    </source>
</evidence>
<evidence type="ECO:0000259" key="10">
    <source>
        <dbReference type="Pfam" id="PF01656"/>
    </source>
</evidence>
<feature type="site" description="Increases nucleophilicity of active site Cys" evidence="9">
    <location>
        <position position="427"/>
    </location>
</feature>
<dbReference type="SUPFAM" id="SSF52317">
    <property type="entry name" value="Class I glutamine amidotransferase-like"/>
    <property type="match status" value="1"/>
</dbReference>
<dbReference type="InterPro" id="IPR027417">
    <property type="entry name" value="P-loop_NTPase"/>
</dbReference>
<comment type="similarity">
    <text evidence="2">Belongs to the CobB/CobQ family. CobQ subfamily.</text>
</comment>
<keyword evidence="6 9" id="KW-0067">ATP-binding</keyword>
<reference evidence="13" key="1">
    <citation type="submission" date="2017-08" db="EMBL/GenBank/DDBJ databases">
        <authorList>
            <person name="Varghese N."/>
            <person name="Submissions S."/>
        </authorList>
    </citation>
    <scope>NUCLEOTIDE SEQUENCE [LARGE SCALE GENOMIC DNA]</scope>
    <source>
        <strain evidence="13">KCTC 23107</strain>
    </source>
</reference>
<evidence type="ECO:0000256" key="8">
    <source>
        <dbReference type="ARBA" id="ARBA00022962"/>
    </source>
</evidence>
<dbReference type="EC" id="6.3.5.9" evidence="9"/>
<dbReference type="OrthoDB" id="9764035at2"/>
<comment type="cofactor">
    <cofactor evidence="1 9">
        <name>Mg(2+)</name>
        <dbReference type="ChEBI" id="CHEBI:18420"/>
    </cofactor>
</comment>
<dbReference type="Proteomes" id="UP000219465">
    <property type="component" value="Unassembled WGS sequence"/>
</dbReference>
<sequence length="433" mass="45902">MTGLMIAAPRSGSGKTTITLGLLRALKRRGVALAPGKAGPDYIDPAFHAAASGQTCLNYDPWAMRSDLLLANASLQAQGGRMLFIEAMMGLFDGAADGSGSAGDLAGLLGLPVILVIDCTGMSHSVAALARGFANFHPDVLVPAVILNHVASTRHDGMLRQALEKARVDVLGSLPQNDKLVLPQRHLGLVQAGENEKLAQLIDDAADLMESRIDLDMLLKQAKRAATNPAPANIPRLSPPGQKIAVARDVAFAFFYEHMLLGWQRRGAELSFFSPLADEAPAADCDAVILPGGYPELHAGSLAAASQFKAGMKAAIDRGIPVYGECGGYMALGEGLIDAQGARHEMLGALPLVTSFADPKRHLGYRRLTPTPEFFWDMELSAHEFHYARVVSEGAADGHLFNARDALGADQGSAGLRRGNVSGSFMHVIDRID</sequence>
<evidence type="ECO:0000313" key="12">
    <source>
        <dbReference type="EMBL" id="SOE09286.1"/>
    </source>
</evidence>
<evidence type="ECO:0000256" key="3">
    <source>
        <dbReference type="ARBA" id="ARBA00022573"/>
    </source>
</evidence>
<dbReference type="HAMAP" id="MF_00027">
    <property type="entry name" value="CobB_CbiA"/>
    <property type="match status" value="1"/>
</dbReference>
<accession>A0A286HP52</accession>
<keyword evidence="13" id="KW-1185">Reference proteome</keyword>
<dbReference type="NCBIfam" id="TIGR00379">
    <property type="entry name" value="cobB"/>
    <property type="match status" value="1"/>
</dbReference>
<dbReference type="PROSITE" id="PS51274">
    <property type="entry name" value="GATASE_COBBQ"/>
    <property type="match status" value="1"/>
</dbReference>
<proteinExistence type="inferred from homology"/>
<comment type="similarity">
    <text evidence="9">Belongs to the CobB/CbiA family.</text>
</comment>
<evidence type="ECO:0000259" key="11">
    <source>
        <dbReference type="Pfam" id="PF07685"/>
    </source>
</evidence>
<dbReference type="InterPro" id="IPR029062">
    <property type="entry name" value="Class_I_gatase-like"/>
</dbReference>
<comment type="function">
    <text evidence="9">Catalyzes the ATP-dependent amidation of the two carboxylate groups at positions a and c of hydrogenobyrinate, using either L-glutamine or ammonia as the nitrogen source.</text>
</comment>
<dbReference type="EMBL" id="OCPC01000001">
    <property type="protein sequence ID" value="SOE09286.1"/>
    <property type="molecule type" value="Genomic_DNA"/>
</dbReference>
<comment type="miscellaneous">
    <text evidence="9">The a and c carboxylates of hydrogenobyrinate are activated for nucleophilic attack via formation of a phosphorylated intermediate by ATP. CobB catalyzes first the amidation of the c-carboxylate, and then that of the a-carboxylate.</text>
</comment>
<evidence type="ECO:0000256" key="6">
    <source>
        <dbReference type="ARBA" id="ARBA00022840"/>
    </source>
</evidence>
<dbReference type="SUPFAM" id="SSF52540">
    <property type="entry name" value="P-loop containing nucleoside triphosphate hydrolases"/>
    <property type="match status" value="1"/>
</dbReference>
<evidence type="ECO:0000313" key="13">
    <source>
        <dbReference type="Proteomes" id="UP000219465"/>
    </source>
</evidence>
<dbReference type="Gene3D" id="3.40.50.300">
    <property type="entry name" value="P-loop containing nucleotide triphosphate hydrolases"/>
    <property type="match status" value="1"/>
</dbReference>
<comment type="domain">
    <text evidence="9">Comprises of two domains. The C-terminal domain contains the binding site for glutamine and catalyzes the hydrolysis of this substrate to glutamate and ammonia. The N-terminal domain is anticipated to bind ATP and hydrogenobyrinate and catalyzes the ultimate synthesis of the diamide product. The ammonia produced via the glutaminase domain is probably translocated to the adjacent domain via a molecular tunnel, where it reacts with an activated intermediate.</text>
</comment>
<dbReference type="Gene3D" id="3.40.50.880">
    <property type="match status" value="1"/>
</dbReference>
<dbReference type="InterPro" id="IPR002586">
    <property type="entry name" value="CobQ/CobB/MinD/ParA_Nub-bd_dom"/>
</dbReference>
<dbReference type="InterPro" id="IPR011698">
    <property type="entry name" value="GATase_3"/>
</dbReference>
<dbReference type="Pfam" id="PF07685">
    <property type="entry name" value="GATase_3"/>
    <property type="match status" value="1"/>
</dbReference>
<keyword evidence="3 9" id="KW-0169">Cobalamin biosynthesis</keyword>
<evidence type="ECO:0000256" key="9">
    <source>
        <dbReference type="HAMAP-Rule" id="MF_00027"/>
    </source>
</evidence>
<evidence type="ECO:0000256" key="1">
    <source>
        <dbReference type="ARBA" id="ARBA00001946"/>
    </source>
</evidence>
<evidence type="ECO:0000256" key="5">
    <source>
        <dbReference type="ARBA" id="ARBA00022741"/>
    </source>
</evidence>
<organism evidence="12 13">
    <name type="scientific">Hoeflea halophila</name>
    <dbReference type="NCBI Taxonomy" id="714899"/>
    <lineage>
        <taxon>Bacteria</taxon>
        <taxon>Pseudomonadati</taxon>
        <taxon>Pseudomonadota</taxon>
        <taxon>Alphaproteobacteria</taxon>
        <taxon>Hyphomicrobiales</taxon>
        <taxon>Rhizobiaceae</taxon>
        <taxon>Hoeflea</taxon>
    </lineage>
</organism>
<comment type="catalytic activity">
    <reaction evidence="9">
        <text>hydrogenobyrinate + 2 L-glutamine + 2 ATP + 2 H2O = hydrogenobyrinate a,c-diamide + 2 L-glutamate + 2 ADP + 2 phosphate + 2 H(+)</text>
        <dbReference type="Rhea" id="RHEA:12544"/>
        <dbReference type="ChEBI" id="CHEBI:15377"/>
        <dbReference type="ChEBI" id="CHEBI:15378"/>
        <dbReference type="ChEBI" id="CHEBI:29985"/>
        <dbReference type="ChEBI" id="CHEBI:30616"/>
        <dbReference type="ChEBI" id="CHEBI:43474"/>
        <dbReference type="ChEBI" id="CHEBI:58359"/>
        <dbReference type="ChEBI" id="CHEBI:77873"/>
        <dbReference type="ChEBI" id="CHEBI:77874"/>
        <dbReference type="ChEBI" id="CHEBI:456216"/>
        <dbReference type="EC" id="6.3.5.9"/>
    </reaction>
</comment>
<evidence type="ECO:0000256" key="7">
    <source>
        <dbReference type="ARBA" id="ARBA00022842"/>
    </source>
</evidence>
<dbReference type="GO" id="GO:0009236">
    <property type="term" value="P:cobalamin biosynthetic process"/>
    <property type="evidence" value="ECO:0007669"/>
    <property type="project" value="UniProtKB-UniRule"/>
</dbReference>
<keyword evidence="7 9" id="KW-0460">Magnesium</keyword>
<dbReference type="AlphaFoldDB" id="A0A286HP52"/>
<keyword evidence="8 9" id="KW-0315">Glutamine amidotransferase</keyword>
<keyword evidence="5 9" id="KW-0547">Nucleotide-binding</keyword>
<dbReference type="NCBIfam" id="NF002204">
    <property type="entry name" value="PRK01077.1"/>
    <property type="match status" value="1"/>
</dbReference>
<name>A0A286HP52_9HYPH</name>
<dbReference type="GO" id="GO:0005524">
    <property type="term" value="F:ATP binding"/>
    <property type="evidence" value="ECO:0007669"/>
    <property type="project" value="UniProtKB-UniRule"/>
</dbReference>
<dbReference type="PANTHER" id="PTHR43873">
    <property type="entry name" value="COBYRINATE A,C-DIAMIDE SYNTHASE"/>
    <property type="match status" value="1"/>
</dbReference>
<dbReference type="UniPathway" id="UPA00148">
    <property type="reaction ID" value="UER00220"/>
</dbReference>
<feature type="active site" description="Nucleophile" evidence="9">
    <location>
        <position position="326"/>
    </location>
</feature>
<dbReference type="InterPro" id="IPR004484">
    <property type="entry name" value="CbiA/CobB_synth"/>
</dbReference>
<dbReference type="RefSeq" id="WP_097105105.1">
    <property type="nucleotide sequence ID" value="NZ_OCPC01000001.1"/>
</dbReference>
<dbReference type="Pfam" id="PF01656">
    <property type="entry name" value="CbiA"/>
    <property type="match status" value="1"/>
</dbReference>
<dbReference type="GO" id="GO:0043802">
    <property type="term" value="F:hydrogenobyrinic acid a,c-diamide synthase (glutamine-hydrolysing) activity"/>
    <property type="evidence" value="ECO:0007669"/>
    <property type="project" value="UniProtKB-UniRule"/>
</dbReference>
<dbReference type="PANTHER" id="PTHR43873:SF1">
    <property type="entry name" value="COBYRINATE A,C-DIAMIDE SYNTHASE"/>
    <property type="match status" value="1"/>
</dbReference>
<feature type="domain" description="CobQ/CobB/MinD/ParA nucleotide binding" evidence="10">
    <location>
        <begin position="4"/>
        <end position="186"/>
    </location>
</feature>
<keyword evidence="4 9" id="KW-0436">Ligase</keyword>
<protein>
    <recommendedName>
        <fullName evidence="9">Hydrogenobyrinate a,c-diamide synthase</fullName>
        <ecNumber evidence="9">6.3.5.9</ecNumber>
    </recommendedName>
    <alternativeName>
        <fullName evidence="9">Hydrogenobyrinic acid a,c-diamide synthase</fullName>
    </alternativeName>
</protein>
<feature type="domain" description="CobB/CobQ-like glutamine amidotransferase" evidence="11">
    <location>
        <begin position="243"/>
        <end position="429"/>
    </location>
</feature>
<comment type="pathway">
    <text evidence="9">Cofactor biosynthesis; adenosylcobalamin biosynthesis; cob(II)yrinate a,c-diamide from precorrin-2 (aerobic route): step 9/10.</text>
</comment>